<evidence type="ECO:0000313" key="2">
    <source>
        <dbReference type="Proteomes" id="UP000682811"/>
    </source>
</evidence>
<dbReference type="Proteomes" id="UP000682811">
    <property type="component" value="Unassembled WGS sequence"/>
</dbReference>
<dbReference type="AlphaFoldDB" id="A0A920CSB0"/>
<protein>
    <submittedName>
        <fullName evidence="1">Uncharacterized protein</fullName>
    </submittedName>
</protein>
<evidence type="ECO:0000313" key="1">
    <source>
        <dbReference type="EMBL" id="GIO47248.1"/>
    </source>
</evidence>
<dbReference type="RefSeq" id="WP_212978148.1">
    <property type="nucleotide sequence ID" value="NZ_AP025343.1"/>
</dbReference>
<name>A0A920CSB0_9BACL</name>
<proteinExistence type="predicted"/>
<dbReference type="EMBL" id="BORT01000007">
    <property type="protein sequence ID" value="GIO47248.1"/>
    <property type="molecule type" value="Genomic_DNA"/>
</dbReference>
<organism evidence="1 2">
    <name type="scientific">Paenibacillus azoreducens</name>
    <dbReference type="NCBI Taxonomy" id="116718"/>
    <lineage>
        <taxon>Bacteria</taxon>
        <taxon>Bacillati</taxon>
        <taxon>Bacillota</taxon>
        <taxon>Bacilli</taxon>
        <taxon>Bacillales</taxon>
        <taxon>Paenibacillaceae</taxon>
        <taxon>Paenibacillus</taxon>
    </lineage>
</organism>
<gene>
    <name evidence="1" type="ORF">J34TS1_20130</name>
</gene>
<accession>A0A920CSB0</accession>
<sequence>MADVSKRLAKGKINGDYSPLTIYQVPSGKRTFIKAMTFCNMSNQDIDLSLTFADTDIIKQHKIKGYDTITIPYIDQIIESGEKITISVSLKLDVSYYISGREVDV</sequence>
<comment type="caution">
    <text evidence="1">The sequence shown here is derived from an EMBL/GenBank/DDBJ whole genome shotgun (WGS) entry which is preliminary data.</text>
</comment>
<reference evidence="1 2" key="1">
    <citation type="submission" date="2021-03" db="EMBL/GenBank/DDBJ databases">
        <title>Antimicrobial resistance genes in bacteria isolated from Japanese honey, and their potential for conferring macrolide and lincosamide resistance in the American foulbrood pathogen Paenibacillus larvae.</title>
        <authorList>
            <person name="Okamoto M."/>
            <person name="Kumagai M."/>
            <person name="Kanamori H."/>
            <person name="Takamatsu D."/>
        </authorList>
    </citation>
    <scope>NUCLEOTIDE SEQUENCE [LARGE SCALE GENOMIC DNA]</scope>
    <source>
        <strain evidence="1 2">J34TS1</strain>
    </source>
</reference>
<keyword evidence="2" id="KW-1185">Reference proteome</keyword>